<evidence type="ECO:0000256" key="1">
    <source>
        <dbReference type="ARBA" id="ARBA00004273"/>
    </source>
</evidence>
<keyword evidence="7" id="KW-0999">Mitochondrion inner membrane</keyword>
<comment type="similarity">
    <text evidence="13">Belongs to the MICU1 family. MICU1 subfamily.</text>
</comment>
<evidence type="ECO:0000256" key="14">
    <source>
        <dbReference type="SAM" id="Phobius"/>
    </source>
</evidence>
<evidence type="ECO:0000256" key="6">
    <source>
        <dbReference type="ARBA" id="ARBA00022737"/>
    </source>
</evidence>
<dbReference type="SMART" id="SM00054">
    <property type="entry name" value="EFh"/>
    <property type="match status" value="1"/>
</dbReference>
<reference evidence="16 17" key="1">
    <citation type="journal article" date="2014" name="Agronomy (Basel)">
        <title>A Draft Genome Sequence for Ensete ventricosum, the Drought-Tolerant Tree Against Hunger.</title>
        <authorList>
            <person name="Harrison J."/>
            <person name="Moore K.A."/>
            <person name="Paszkiewicz K."/>
            <person name="Jones T."/>
            <person name="Grant M."/>
            <person name="Ambacheew D."/>
            <person name="Muzemil S."/>
            <person name="Studholme D.J."/>
        </authorList>
    </citation>
    <scope>NUCLEOTIDE SEQUENCE [LARGE SCALE GENOMIC DNA]</scope>
</reference>
<dbReference type="PANTHER" id="PTHR12294">
    <property type="entry name" value="EF HAND DOMAIN FAMILY A1,A2-RELATED"/>
    <property type="match status" value="1"/>
</dbReference>
<keyword evidence="12 14" id="KW-0472">Membrane</keyword>
<dbReference type="EMBL" id="AMZH03004286">
    <property type="protein sequence ID" value="RRT69621.1"/>
    <property type="molecule type" value="Genomic_DNA"/>
</dbReference>
<name>A0A427A0A9_ENSVE</name>
<dbReference type="GO" id="GO:1990246">
    <property type="term" value="C:uniplex complex"/>
    <property type="evidence" value="ECO:0007669"/>
    <property type="project" value="TreeGrafter"/>
</dbReference>
<evidence type="ECO:0000256" key="3">
    <source>
        <dbReference type="ARBA" id="ARBA00022448"/>
    </source>
</evidence>
<keyword evidence="3" id="KW-0813">Transport</keyword>
<evidence type="ECO:0000256" key="13">
    <source>
        <dbReference type="ARBA" id="ARBA00038333"/>
    </source>
</evidence>
<dbReference type="GO" id="GO:0051560">
    <property type="term" value="P:mitochondrial calcium ion homeostasis"/>
    <property type="evidence" value="ECO:0007669"/>
    <property type="project" value="TreeGrafter"/>
</dbReference>
<evidence type="ECO:0000256" key="2">
    <source>
        <dbReference type="ARBA" id="ARBA00004569"/>
    </source>
</evidence>
<accession>A0A427A0A9</accession>
<dbReference type="InterPro" id="IPR011992">
    <property type="entry name" value="EF-hand-dom_pair"/>
</dbReference>
<keyword evidence="5" id="KW-0479">Metal-binding</keyword>
<dbReference type="GO" id="GO:0005758">
    <property type="term" value="C:mitochondrial intermembrane space"/>
    <property type="evidence" value="ECO:0007669"/>
    <property type="project" value="UniProtKB-SubCell"/>
</dbReference>
<proteinExistence type="inferred from homology"/>
<dbReference type="Gene3D" id="1.10.238.10">
    <property type="entry name" value="EF-hand"/>
    <property type="match status" value="1"/>
</dbReference>
<evidence type="ECO:0000256" key="5">
    <source>
        <dbReference type="ARBA" id="ARBA00022723"/>
    </source>
</evidence>
<evidence type="ECO:0000256" key="8">
    <source>
        <dbReference type="ARBA" id="ARBA00022837"/>
    </source>
</evidence>
<dbReference type="Proteomes" id="UP000287651">
    <property type="component" value="Unassembled WGS sequence"/>
</dbReference>
<dbReference type="PROSITE" id="PS00018">
    <property type="entry name" value="EF_HAND_1"/>
    <property type="match status" value="1"/>
</dbReference>
<evidence type="ECO:0000259" key="15">
    <source>
        <dbReference type="PROSITE" id="PS50222"/>
    </source>
</evidence>
<gene>
    <name evidence="16" type="ORF">B296_00011652</name>
</gene>
<organism evidence="16 17">
    <name type="scientific">Ensete ventricosum</name>
    <name type="common">Abyssinian banana</name>
    <name type="synonym">Musa ensete</name>
    <dbReference type="NCBI Taxonomy" id="4639"/>
    <lineage>
        <taxon>Eukaryota</taxon>
        <taxon>Viridiplantae</taxon>
        <taxon>Streptophyta</taxon>
        <taxon>Embryophyta</taxon>
        <taxon>Tracheophyta</taxon>
        <taxon>Spermatophyta</taxon>
        <taxon>Magnoliopsida</taxon>
        <taxon>Liliopsida</taxon>
        <taxon>Zingiberales</taxon>
        <taxon>Musaceae</taxon>
        <taxon>Ensete</taxon>
    </lineage>
</organism>
<evidence type="ECO:0000256" key="9">
    <source>
        <dbReference type="ARBA" id="ARBA00022946"/>
    </source>
</evidence>
<keyword evidence="14" id="KW-1133">Transmembrane helix</keyword>
<keyword evidence="8" id="KW-0106">Calcium</keyword>
<comment type="subcellular location">
    <subcellularLocation>
        <location evidence="1">Mitochondrion inner membrane</location>
    </subcellularLocation>
    <subcellularLocation>
        <location evidence="2">Mitochondrion intermembrane space</location>
    </subcellularLocation>
</comment>
<protein>
    <recommendedName>
        <fullName evidence="15">EF-hand domain-containing protein</fullName>
    </recommendedName>
</protein>
<comment type="caution">
    <text evidence="16">The sequence shown here is derived from an EMBL/GenBank/DDBJ whole genome shotgun (WGS) entry which is preliminary data.</text>
</comment>
<dbReference type="PANTHER" id="PTHR12294:SF1">
    <property type="entry name" value="CALCIUM UPTAKE PROTEIN 1, MITOCHONDRIAL"/>
    <property type="match status" value="1"/>
</dbReference>
<dbReference type="InterPro" id="IPR002048">
    <property type="entry name" value="EF_hand_dom"/>
</dbReference>
<dbReference type="PROSITE" id="PS50222">
    <property type="entry name" value="EF_HAND_2"/>
    <property type="match status" value="1"/>
</dbReference>
<evidence type="ECO:0000313" key="17">
    <source>
        <dbReference type="Proteomes" id="UP000287651"/>
    </source>
</evidence>
<dbReference type="InterPro" id="IPR018247">
    <property type="entry name" value="EF_Hand_1_Ca_BS"/>
</dbReference>
<dbReference type="AlphaFoldDB" id="A0A427A0A9"/>
<feature type="transmembrane region" description="Helical" evidence="14">
    <location>
        <begin position="135"/>
        <end position="160"/>
    </location>
</feature>
<keyword evidence="9" id="KW-0809">Transit peptide</keyword>
<evidence type="ECO:0000256" key="10">
    <source>
        <dbReference type="ARBA" id="ARBA00023065"/>
    </source>
</evidence>
<dbReference type="InterPro" id="IPR039800">
    <property type="entry name" value="MICU1/2/3"/>
</dbReference>
<dbReference type="GO" id="GO:0036444">
    <property type="term" value="P:calcium import into the mitochondrion"/>
    <property type="evidence" value="ECO:0007669"/>
    <property type="project" value="TreeGrafter"/>
</dbReference>
<keyword evidence="10" id="KW-0406">Ion transport</keyword>
<sequence>MSLFLASALRKSPIRSRGGVSAWFGSFAAAEKERDLGALGRAVAGVLAVGGSAIGLCMLPSFSSFPDSSLSFADSNLEPSEPEHPMASDDVKMEKKSKFLFAGVTCQLICADSYRRRVFFKYEKRIRMRSSPEKVFFLNVFIVCGISLTESMVDVIFHVFDTNRDGNLSSEEFLRALQRRESDACQPSAPGGGIMGLLSCWLQCANNCSRPQAFS</sequence>
<evidence type="ECO:0000256" key="11">
    <source>
        <dbReference type="ARBA" id="ARBA00023128"/>
    </source>
</evidence>
<keyword evidence="14" id="KW-0812">Transmembrane</keyword>
<keyword evidence="6" id="KW-0677">Repeat</keyword>
<keyword evidence="4" id="KW-0109">Calcium transport</keyword>
<dbReference type="GO" id="GO:0005509">
    <property type="term" value="F:calcium ion binding"/>
    <property type="evidence" value="ECO:0007669"/>
    <property type="project" value="InterPro"/>
</dbReference>
<evidence type="ECO:0000256" key="7">
    <source>
        <dbReference type="ARBA" id="ARBA00022792"/>
    </source>
</evidence>
<evidence type="ECO:0000313" key="16">
    <source>
        <dbReference type="EMBL" id="RRT69621.1"/>
    </source>
</evidence>
<keyword evidence="11" id="KW-0496">Mitochondrion</keyword>
<dbReference type="Pfam" id="PF13833">
    <property type="entry name" value="EF-hand_8"/>
    <property type="match status" value="1"/>
</dbReference>
<evidence type="ECO:0000256" key="4">
    <source>
        <dbReference type="ARBA" id="ARBA00022568"/>
    </source>
</evidence>
<dbReference type="SUPFAM" id="SSF47473">
    <property type="entry name" value="EF-hand"/>
    <property type="match status" value="1"/>
</dbReference>
<feature type="domain" description="EF-hand" evidence="15">
    <location>
        <begin position="148"/>
        <end position="183"/>
    </location>
</feature>
<evidence type="ECO:0000256" key="12">
    <source>
        <dbReference type="ARBA" id="ARBA00023136"/>
    </source>
</evidence>